<dbReference type="GO" id="GO:0047936">
    <property type="term" value="F:glucose 1-dehydrogenase [NAD(P)+] activity"/>
    <property type="evidence" value="ECO:0007669"/>
    <property type="project" value="UniProtKB-EC"/>
</dbReference>
<sequence>MSSPESTGCPNVQMPNRDTLKILQGQKALVTGANSGIGMGVALALGEAGADVVVNYRSKPEVAEQVVEKIKGFGSNALAIHADVSKEDEIQAMFAKMVETFGTIDILVANAGLQRDAPIDEMTLDQWNAVITVNLTGQFLCCREAIREFKRRGVRPEVSCAAGKIICMSSVHEIIPWSGHVNYAASKGGVMLMMKSIAQEVAPHRIRVNSICPGAIRTPINKAAWDTPEAYDKLMKVIPYKRIGEPEDIAHAAVWLASDHADYVTGTSIVVDGGMCLFPGFAENG</sequence>
<dbReference type="AlphaFoldDB" id="A0A518B039"/>
<reference evidence="2 3" key="1">
    <citation type="submission" date="2019-02" db="EMBL/GenBank/DDBJ databases">
        <title>Deep-cultivation of Planctomycetes and their phenomic and genomic characterization uncovers novel biology.</title>
        <authorList>
            <person name="Wiegand S."/>
            <person name="Jogler M."/>
            <person name="Boedeker C."/>
            <person name="Pinto D."/>
            <person name="Vollmers J."/>
            <person name="Rivas-Marin E."/>
            <person name="Kohn T."/>
            <person name="Peeters S.H."/>
            <person name="Heuer A."/>
            <person name="Rast P."/>
            <person name="Oberbeckmann S."/>
            <person name="Bunk B."/>
            <person name="Jeske O."/>
            <person name="Meyerdierks A."/>
            <person name="Storesund J.E."/>
            <person name="Kallscheuer N."/>
            <person name="Luecker S."/>
            <person name="Lage O.M."/>
            <person name="Pohl T."/>
            <person name="Merkel B.J."/>
            <person name="Hornburger P."/>
            <person name="Mueller R.-W."/>
            <person name="Bruemmer F."/>
            <person name="Labrenz M."/>
            <person name="Spormann A.M."/>
            <person name="Op den Camp H."/>
            <person name="Overmann J."/>
            <person name="Amann R."/>
            <person name="Jetten M.S.M."/>
            <person name="Mascher T."/>
            <person name="Medema M.H."/>
            <person name="Devos D.P."/>
            <person name="Kaster A.-K."/>
            <person name="Ovreas L."/>
            <person name="Rohde M."/>
            <person name="Galperin M.Y."/>
            <person name="Jogler C."/>
        </authorList>
    </citation>
    <scope>NUCLEOTIDE SEQUENCE [LARGE SCALE GENOMIC DNA]</scope>
    <source>
        <strain evidence="2 3">Pan216</strain>
    </source>
</reference>
<dbReference type="PROSITE" id="PS00061">
    <property type="entry name" value="ADH_SHORT"/>
    <property type="match status" value="1"/>
</dbReference>
<dbReference type="InterPro" id="IPR050259">
    <property type="entry name" value="SDR"/>
</dbReference>
<dbReference type="CDD" id="cd05358">
    <property type="entry name" value="GlcDH_SDR_c"/>
    <property type="match status" value="1"/>
</dbReference>
<dbReference type="GO" id="GO:0032787">
    <property type="term" value="P:monocarboxylic acid metabolic process"/>
    <property type="evidence" value="ECO:0007669"/>
    <property type="project" value="UniProtKB-ARBA"/>
</dbReference>
<dbReference type="PRINTS" id="PR00080">
    <property type="entry name" value="SDRFAMILY"/>
</dbReference>
<gene>
    <name evidence="2" type="primary">gdhI</name>
    <name evidence="2" type="ORF">Pan216_11880</name>
</gene>
<dbReference type="Proteomes" id="UP000317093">
    <property type="component" value="Chromosome"/>
</dbReference>
<dbReference type="FunFam" id="3.40.50.720:FF:000084">
    <property type="entry name" value="Short-chain dehydrogenase reductase"/>
    <property type="match status" value="1"/>
</dbReference>
<dbReference type="EC" id="1.1.1.47" evidence="2"/>
<dbReference type="NCBIfam" id="NF009466">
    <property type="entry name" value="PRK12826.1-2"/>
    <property type="match status" value="1"/>
</dbReference>
<protein>
    <submittedName>
        <fullName evidence="2">Glucose 1-dehydrogenase 1</fullName>
        <ecNumber evidence="2">1.1.1.47</ecNumber>
    </submittedName>
</protein>
<dbReference type="InterPro" id="IPR020904">
    <property type="entry name" value="Sc_DH/Rdtase_CS"/>
</dbReference>
<evidence type="ECO:0000313" key="2">
    <source>
        <dbReference type="EMBL" id="QDU60349.1"/>
    </source>
</evidence>
<dbReference type="EMBL" id="CP036279">
    <property type="protein sequence ID" value="QDU60349.1"/>
    <property type="molecule type" value="Genomic_DNA"/>
</dbReference>
<keyword evidence="2" id="KW-0560">Oxidoreductase</keyword>
<proteinExistence type="inferred from homology"/>
<comment type="similarity">
    <text evidence="1">Belongs to the short-chain dehydrogenases/reductases (SDR) family.</text>
</comment>
<name>A0A518B039_9BACT</name>
<dbReference type="OrthoDB" id="9803333at2"/>
<dbReference type="NCBIfam" id="NF005559">
    <property type="entry name" value="PRK07231.1"/>
    <property type="match status" value="1"/>
</dbReference>
<dbReference type="RefSeq" id="WP_145256056.1">
    <property type="nucleotide sequence ID" value="NZ_CP036279.1"/>
</dbReference>
<organism evidence="2 3">
    <name type="scientific">Kolteria novifilia</name>
    <dbReference type="NCBI Taxonomy" id="2527975"/>
    <lineage>
        <taxon>Bacteria</taxon>
        <taxon>Pseudomonadati</taxon>
        <taxon>Planctomycetota</taxon>
        <taxon>Planctomycetia</taxon>
        <taxon>Kolteriales</taxon>
        <taxon>Kolteriaceae</taxon>
        <taxon>Kolteria</taxon>
    </lineage>
</organism>
<dbReference type="PANTHER" id="PTHR42879">
    <property type="entry name" value="3-OXOACYL-(ACYL-CARRIER-PROTEIN) REDUCTASE"/>
    <property type="match status" value="1"/>
</dbReference>
<evidence type="ECO:0000313" key="3">
    <source>
        <dbReference type="Proteomes" id="UP000317093"/>
    </source>
</evidence>
<dbReference type="PANTHER" id="PTHR42879:SF2">
    <property type="entry name" value="3-OXOACYL-[ACYL-CARRIER-PROTEIN] REDUCTASE FABG"/>
    <property type="match status" value="1"/>
</dbReference>
<dbReference type="KEGG" id="knv:Pan216_11880"/>
<dbReference type="InterPro" id="IPR002347">
    <property type="entry name" value="SDR_fam"/>
</dbReference>
<dbReference type="InterPro" id="IPR036291">
    <property type="entry name" value="NAD(P)-bd_dom_sf"/>
</dbReference>
<dbReference type="SUPFAM" id="SSF51735">
    <property type="entry name" value="NAD(P)-binding Rossmann-fold domains"/>
    <property type="match status" value="1"/>
</dbReference>
<evidence type="ECO:0000256" key="1">
    <source>
        <dbReference type="ARBA" id="ARBA00006484"/>
    </source>
</evidence>
<dbReference type="Pfam" id="PF13561">
    <property type="entry name" value="adh_short_C2"/>
    <property type="match status" value="1"/>
</dbReference>
<keyword evidence="3" id="KW-1185">Reference proteome</keyword>
<dbReference type="PRINTS" id="PR00081">
    <property type="entry name" value="GDHRDH"/>
</dbReference>
<dbReference type="Gene3D" id="3.40.50.720">
    <property type="entry name" value="NAD(P)-binding Rossmann-like Domain"/>
    <property type="match status" value="1"/>
</dbReference>
<accession>A0A518B039</accession>